<feature type="region of interest" description="Disordered" evidence="1">
    <location>
        <begin position="1"/>
        <end position="89"/>
    </location>
</feature>
<sequence>MVNVVAGVLPNYAHSSNRDAKKANITSNDATFAAQRGEEETNAHSSPLGSDISSFTKPSLFPDRDDSSPWEEEEEEEEEEDWGVPSGGC</sequence>
<evidence type="ECO:0000313" key="3">
    <source>
        <dbReference type="Proteomes" id="UP000287651"/>
    </source>
</evidence>
<dbReference type="AlphaFoldDB" id="A0A427ASL6"/>
<reference evidence="2 3" key="1">
    <citation type="journal article" date="2014" name="Agronomy (Basel)">
        <title>A Draft Genome Sequence for Ensete ventricosum, the Drought-Tolerant Tree Against Hunger.</title>
        <authorList>
            <person name="Harrison J."/>
            <person name="Moore K.A."/>
            <person name="Paszkiewicz K."/>
            <person name="Jones T."/>
            <person name="Grant M."/>
            <person name="Ambacheew D."/>
            <person name="Muzemil S."/>
            <person name="Studholme D.J."/>
        </authorList>
    </citation>
    <scope>NUCLEOTIDE SEQUENCE [LARGE SCALE GENOMIC DNA]</scope>
</reference>
<evidence type="ECO:0000313" key="2">
    <source>
        <dbReference type="EMBL" id="RRT79252.1"/>
    </source>
</evidence>
<comment type="caution">
    <text evidence="2">The sequence shown here is derived from an EMBL/GenBank/DDBJ whole genome shotgun (WGS) entry which is preliminary data.</text>
</comment>
<dbReference type="EMBL" id="AMZH03001450">
    <property type="protein sequence ID" value="RRT79252.1"/>
    <property type="molecule type" value="Genomic_DNA"/>
</dbReference>
<accession>A0A427ASL6</accession>
<name>A0A427ASL6_ENSVE</name>
<organism evidence="2 3">
    <name type="scientific">Ensete ventricosum</name>
    <name type="common">Abyssinian banana</name>
    <name type="synonym">Musa ensete</name>
    <dbReference type="NCBI Taxonomy" id="4639"/>
    <lineage>
        <taxon>Eukaryota</taxon>
        <taxon>Viridiplantae</taxon>
        <taxon>Streptophyta</taxon>
        <taxon>Embryophyta</taxon>
        <taxon>Tracheophyta</taxon>
        <taxon>Spermatophyta</taxon>
        <taxon>Magnoliopsida</taxon>
        <taxon>Liliopsida</taxon>
        <taxon>Zingiberales</taxon>
        <taxon>Musaceae</taxon>
        <taxon>Ensete</taxon>
    </lineage>
</organism>
<feature type="compositionally biased region" description="Polar residues" evidence="1">
    <location>
        <begin position="43"/>
        <end position="57"/>
    </location>
</feature>
<evidence type="ECO:0000256" key="1">
    <source>
        <dbReference type="SAM" id="MobiDB-lite"/>
    </source>
</evidence>
<feature type="compositionally biased region" description="Acidic residues" evidence="1">
    <location>
        <begin position="68"/>
        <end position="82"/>
    </location>
</feature>
<dbReference type="Proteomes" id="UP000287651">
    <property type="component" value="Unassembled WGS sequence"/>
</dbReference>
<protein>
    <submittedName>
        <fullName evidence="2">Uncharacterized protein</fullName>
    </submittedName>
</protein>
<gene>
    <name evidence="2" type="ORF">B296_00018715</name>
</gene>
<proteinExistence type="predicted"/>